<dbReference type="Proteomes" id="UP000235589">
    <property type="component" value="Chromosome"/>
</dbReference>
<dbReference type="InterPro" id="IPR039557">
    <property type="entry name" value="AHAS_ACT"/>
</dbReference>
<keyword evidence="8" id="KW-0808">Transferase</keyword>
<comment type="pathway">
    <text evidence="1 8">Amino-acid biosynthesis; L-isoleucine biosynthesis; L-isoleucine from 2-oxobutanoate: step 1/4.</text>
</comment>
<dbReference type="OrthoDB" id="9787365at2"/>
<dbReference type="AlphaFoldDB" id="A0A2K9P413"/>
<keyword evidence="5 8" id="KW-0028">Amino-acid biosynthesis</keyword>
<dbReference type="InterPro" id="IPR019455">
    <property type="entry name" value="Acetolactate_synth_ssu_C"/>
</dbReference>
<proteinExistence type="inferred from homology"/>
<reference evidence="10 11" key="1">
    <citation type="submission" date="2017-04" db="EMBL/GenBank/DDBJ databases">
        <title>Monoglobus pectinilyticus 14 draft genome.</title>
        <authorList>
            <person name="Kim C."/>
            <person name="Rosendale D.I."/>
            <person name="Kelly W.J."/>
            <person name="Tannock G.W."/>
            <person name="Patchett M.L."/>
            <person name="Jordens J.Z."/>
        </authorList>
    </citation>
    <scope>NUCLEOTIDE SEQUENCE [LARGE SCALE GENOMIC DNA]</scope>
    <source>
        <strain evidence="10 11">14</strain>
    </source>
</reference>
<evidence type="ECO:0000256" key="6">
    <source>
        <dbReference type="ARBA" id="ARBA00023304"/>
    </source>
</evidence>
<evidence type="ECO:0000256" key="8">
    <source>
        <dbReference type="RuleBase" id="RU368092"/>
    </source>
</evidence>
<evidence type="ECO:0000259" key="9">
    <source>
        <dbReference type="PROSITE" id="PS51671"/>
    </source>
</evidence>
<evidence type="ECO:0000256" key="2">
    <source>
        <dbReference type="ARBA" id="ARBA00005025"/>
    </source>
</evidence>
<dbReference type="NCBIfam" id="TIGR00119">
    <property type="entry name" value="acolac_sm"/>
    <property type="match status" value="1"/>
</dbReference>
<keyword evidence="11" id="KW-1185">Reference proteome</keyword>
<feature type="domain" description="ACT" evidence="9">
    <location>
        <begin position="9"/>
        <end position="86"/>
    </location>
</feature>
<dbReference type="Pfam" id="PF22629">
    <property type="entry name" value="ACT_AHAS_ss"/>
    <property type="match status" value="1"/>
</dbReference>
<keyword evidence="6 8" id="KW-0100">Branched-chain amino acid biosynthesis</keyword>
<organism evidence="10 11">
    <name type="scientific">Monoglobus pectinilyticus</name>
    <dbReference type="NCBI Taxonomy" id="1981510"/>
    <lineage>
        <taxon>Bacteria</taxon>
        <taxon>Bacillati</taxon>
        <taxon>Bacillota</taxon>
        <taxon>Clostridia</taxon>
        <taxon>Monoglobales</taxon>
        <taxon>Monoglobaceae</taxon>
        <taxon>Monoglobus</taxon>
    </lineage>
</organism>
<dbReference type="FunFam" id="3.30.70.260:FF:000001">
    <property type="entry name" value="Acetolactate synthase, small subunit"/>
    <property type="match status" value="1"/>
</dbReference>
<dbReference type="GeneID" id="98063202"/>
<dbReference type="Pfam" id="PF10369">
    <property type="entry name" value="ALS_ss_C"/>
    <property type="match status" value="1"/>
</dbReference>
<dbReference type="UniPathway" id="UPA00049">
    <property type="reaction ID" value="UER00059"/>
</dbReference>
<dbReference type="InterPro" id="IPR002912">
    <property type="entry name" value="ACT_dom"/>
</dbReference>
<evidence type="ECO:0000256" key="4">
    <source>
        <dbReference type="ARBA" id="ARBA00011744"/>
    </source>
</evidence>
<comment type="similarity">
    <text evidence="3 8">Belongs to the acetolactate synthase small subunit family.</text>
</comment>
<dbReference type="Gene3D" id="3.30.70.260">
    <property type="match status" value="1"/>
</dbReference>
<accession>A0A2K9P413</accession>
<dbReference type="InterPro" id="IPR045865">
    <property type="entry name" value="ACT-like_dom_sf"/>
</dbReference>
<dbReference type="Gene3D" id="3.30.70.1150">
    <property type="entry name" value="ACT-like. Chain A, domain 2"/>
    <property type="match status" value="1"/>
</dbReference>
<gene>
    <name evidence="10" type="ORF">B9O19_01822</name>
</gene>
<dbReference type="GO" id="GO:0009099">
    <property type="term" value="P:L-valine biosynthetic process"/>
    <property type="evidence" value="ECO:0007669"/>
    <property type="project" value="UniProtKB-UniRule"/>
</dbReference>
<dbReference type="SUPFAM" id="SSF55021">
    <property type="entry name" value="ACT-like"/>
    <property type="match status" value="2"/>
</dbReference>
<dbReference type="NCBIfam" id="NF008864">
    <property type="entry name" value="PRK11895.1"/>
    <property type="match status" value="1"/>
</dbReference>
<comment type="catalytic activity">
    <reaction evidence="7 8">
        <text>2 pyruvate + H(+) = (2S)-2-acetolactate + CO2</text>
        <dbReference type="Rhea" id="RHEA:25249"/>
        <dbReference type="ChEBI" id="CHEBI:15361"/>
        <dbReference type="ChEBI" id="CHEBI:15378"/>
        <dbReference type="ChEBI" id="CHEBI:16526"/>
        <dbReference type="ChEBI" id="CHEBI:58476"/>
        <dbReference type="EC" id="2.2.1.6"/>
    </reaction>
</comment>
<dbReference type="PANTHER" id="PTHR30239">
    <property type="entry name" value="ACETOLACTATE SYNTHASE SMALL SUBUNIT"/>
    <property type="match status" value="1"/>
</dbReference>
<comment type="subunit">
    <text evidence="4 8">Dimer of large and small chains.</text>
</comment>
<dbReference type="RefSeq" id="WP_102366128.1">
    <property type="nucleotide sequence ID" value="NZ_CP020991.1"/>
</dbReference>
<name>A0A2K9P413_9FIRM</name>
<dbReference type="InterPro" id="IPR004789">
    <property type="entry name" value="Acetalactate_synth_ssu"/>
</dbReference>
<dbReference type="GO" id="GO:0005829">
    <property type="term" value="C:cytosol"/>
    <property type="evidence" value="ECO:0007669"/>
    <property type="project" value="TreeGrafter"/>
</dbReference>
<evidence type="ECO:0000313" key="11">
    <source>
        <dbReference type="Proteomes" id="UP000235589"/>
    </source>
</evidence>
<dbReference type="GO" id="GO:0009097">
    <property type="term" value="P:isoleucine biosynthetic process"/>
    <property type="evidence" value="ECO:0007669"/>
    <property type="project" value="UniProtKB-UniRule"/>
</dbReference>
<evidence type="ECO:0000256" key="1">
    <source>
        <dbReference type="ARBA" id="ARBA00004974"/>
    </source>
</evidence>
<dbReference type="InterPro" id="IPR054480">
    <property type="entry name" value="AHAS_small-like_ACT"/>
</dbReference>
<dbReference type="KEGG" id="mpec:B9O19_01822"/>
<evidence type="ECO:0000256" key="5">
    <source>
        <dbReference type="ARBA" id="ARBA00022605"/>
    </source>
</evidence>
<dbReference type="GO" id="GO:1990610">
    <property type="term" value="F:acetolactate synthase regulator activity"/>
    <property type="evidence" value="ECO:0007669"/>
    <property type="project" value="UniProtKB-UniRule"/>
</dbReference>
<dbReference type="PROSITE" id="PS51671">
    <property type="entry name" value="ACT"/>
    <property type="match status" value="1"/>
</dbReference>
<comment type="pathway">
    <text evidence="2 8">Amino-acid biosynthesis; L-valine biosynthesis; L-valine from pyruvate: step 1/4.</text>
</comment>
<dbReference type="GO" id="GO:0003984">
    <property type="term" value="F:acetolactate synthase activity"/>
    <property type="evidence" value="ECO:0007669"/>
    <property type="project" value="UniProtKB-UniRule"/>
</dbReference>
<dbReference type="PANTHER" id="PTHR30239:SF0">
    <property type="entry name" value="ACETOLACTATE SYNTHASE SMALL SUBUNIT 1, CHLOROPLASTIC"/>
    <property type="match status" value="1"/>
</dbReference>
<dbReference type="CDD" id="cd04878">
    <property type="entry name" value="ACT_AHAS"/>
    <property type="match status" value="1"/>
</dbReference>
<dbReference type="InterPro" id="IPR027271">
    <property type="entry name" value="Acetolactate_synth/TF_NikR_C"/>
</dbReference>
<evidence type="ECO:0000256" key="3">
    <source>
        <dbReference type="ARBA" id="ARBA00006341"/>
    </source>
</evidence>
<sequence length="173" mass="19672">MSDNKEMHVLSIYVENHAGVLSRISGLFSRRMYNIDSLSVGETENPKISRMTIVTHADDNTFRQIQNQLAKLEDVKRICELHKDTSVLREHVLIKVNAKDSTSIMQMCQIFRANVVDVSRELLTLELTGGPSKINAFIELMEQFDIEGLVRTGLTGLKRGKSERPEELNQKNN</sequence>
<evidence type="ECO:0000313" key="10">
    <source>
        <dbReference type="EMBL" id="AUO19971.1"/>
    </source>
</evidence>
<dbReference type="FunFam" id="3.30.70.1150:FF:000001">
    <property type="entry name" value="Acetolactate synthase small subunit"/>
    <property type="match status" value="1"/>
</dbReference>
<dbReference type="EMBL" id="CP020991">
    <property type="protein sequence ID" value="AUO19971.1"/>
    <property type="molecule type" value="Genomic_DNA"/>
</dbReference>
<protein>
    <recommendedName>
        <fullName evidence="8">Acetolactate synthase small subunit</fullName>
        <shortName evidence="8">AHAS</shortName>
        <shortName evidence="8">ALS</shortName>
        <ecNumber evidence="8">2.2.1.6</ecNumber>
    </recommendedName>
    <alternativeName>
        <fullName evidence="8">Acetohydroxy-acid synthase small subunit</fullName>
    </alternativeName>
</protein>
<dbReference type="EC" id="2.2.1.6" evidence="8"/>
<dbReference type="UniPathway" id="UPA00047">
    <property type="reaction ID" value="UER00055"/>
</dbReference>
<evidence type="ECO:0000256" key="7">
    <source>
        <dbReference type="ARBA" id="ARBA00048670"/>
    </source>
</evidence>
<comment type="function">
    <text evidence="8">Catalyzes the conversion of 2 pyruvate molecules into acetolactate in the first common step of the biosynthetic pathway of the branched-amino acids such as leucine, isoleucine, and valine.</text>
</comment>